<feature type="non-terminal residue" evidence="3">
    <location>
        <position position="1223"/>
    </location>
</feature>
<evidence type="ECO:0000259" key="2">
    <source>
        <dbReference type="Pfam" id="PF09949"/>
    </source>
</evidence>
<dbReference type="PANTHER" id="PTHR40861">
    <property type="entry name" value="DUF2183 DOMAIN-CONTAINING PROTEIN"/>
    <property type="match status" value="1"/>
</dbReference>
<proteinExistence type="predicted"/>
<dbReference type="Gene3D" id="1.25.10.10">
    <property type="entry name" value="Leucine-rich Repeat Variant"/>
    <property type="match status" value="1"/>
</dbReference>
<dbReference type="GO" id="GO:0008195">
    <property type="term" value="F:phosphatidate phosphatase activity"/>
    <property type="evidence" value="ECO:0007669"/>
    <property type="project" value="InterPro"/>
</dbReference>
<dbReference type="InterPro" id="IPR011989">
    <property type="entry name" value="ARM-like"/>
</dbReference>
<feature type="region of interest" description="Disordered" evidence="1">
    <location>
        <begin position="465"/>
        <end position="528"/>
    </location>
</feature>
<feature type="compositionally biased region" description="Low complexity" evidence="1">
    <location>
        <begin position="876"/>
        <end position="892"/>
    </location>
</feature>
<organism evidence="3 4">
    <name type="scientific">Perkinsus olseni</name>
    <name type="common">Perkinsus atlanticus</name>
    <dbReference type="NCBI Taxonomy" id="32597"/>
    <lineage>
        <taxon>Eukaryota</taxon>
        <taxon>Sar</taxon>
        <taxon>Alveolata</taxon>
        <taxon>Perkinsozoa</taxon>
        <taxon>Perkinsea</taxon>
        <taxon>Perkinsida</taxon>
        <taxon>Perkinsidae</taxon>
        <taxon>Perkinsus</taxon>
    </lineage>
</organism>
<evidence type="ECO:0000313" key="3">
    <source>
        <dbReference type="EMBL" id="KAF4725645.1"/>
    </source>
</evidence>
<dbReference type="EMBL" id="JABANM010018729">
    <property type="protein sequence ID" value="KAF4725645.1"/>
    <property type="molecule type" value="Genomic_DNA"/>
</dbReference>
<feature type="domain" description="Phosphatidate phosphatase APP1 catalytic" evidence="2">
    <location>
        <begin position="199"/>
        <end position="360"/>
    </location>
</feature>
<dbReference type="InterPro" id="IPR016024">
    <property type="entry name" value="ARM-type_fold"/>
</dbReference>
<protein>
    <recommendedName>
        <fullName evidence="2">Phosphatidate phosphatase APP1 catalytic domain-containing protein</fullName>
    </recommendedName>
</protein>
<evidence type="ECO:0000256" key="1">
    <source>
        <dbReference type="SAM" id="MobiDB-lite"/>
    </source>
</evidence>
<feature type="region of interest" description="Disordered" evidence="1">
    <location>
        <begin position="102"/>
        <end position="124"/>
    </location>
</feature>
<dbReference type="SUPFAM" id="SSF48371">
    <property type="entry name" value="ARM repeat"/>
    <property type="match status" value="1"/>
</dbReference>
<dbReference type="Proteomes" id="UP000574390">
    <property type="component" value="Unassembled WGS sequence"/>
</dbReference>
<dbReference type="AlphaFoldDB" id="A0A7J6RZC9"/>
<evidence type="ECO:0000313" key="4">
    <source>
        <dbReference type="Proteomes" id="UP000574390"/>
    </source>
</evidence>
<feature type="compositionally biased region" description="Low complexity" evidence="1">
    <location>
        <begin position="900"/>
        <end position="928"/>
    </location>
</feature>
<accession>A0A7J6RZC9</accession>
<reference evidence="3 4" key="1">
    <citation type="submission" date="2020-04" db="EMBL/GenBank/DDBJ databases">
        <title>Perkinsus olseni comparative genomics.</title>
        <authorList>
            <person name="Bogema D.R."/>
        </authorList>
    </citation>
    <scope>NUCLEOTIDE SEQUENCE [LARGE SCALE GENOMIC DNA]</scope>
    <source>
        <strain evidence="3">ATCC PRA-205</strain>
    </source>
</reference>
<feature type="compositionally biased region" description="Low complexity" evidence="1">
    <location>
        <begin position="509"/>
        <end position="521"/>
    </location>
</feature>
<feature type="compositionally biased region" description="Basic and acidic residues" evidence="1">
    <location>
        <begin position="465"/>
        <end position="508"/>
    </location>
</feature>
<feature type="non-terminal residue" evidence="3">
    <location>
        <position position="1"/>
    </location>
</feature>
<gene>
    <name evidence="3" type="ORF">FOZ62_008310</name>
</gene>
<feature type="region of interest" description="Disordered" evidence="1">
    <location>
        <begin position="823"/>
        <end position="928"/>
    </location>
</feature>
<dbReference type="Pfam" id="PF09949">
    <property type="entry name" value="APP1_cat"/>
    <property type="match status" value="1"/>
</dbReference>
<comment type="caution">
    <text evidence="3">The sequence shown here is derived from an EMBL/GenBank/DDBJ whole genome shotgun (WGS) entry which is preliminary data.</text>
</comment>
<dbReference type="InterPro" id="IPR019236">
    <property type="entry name" value="APP1_cat"/>
</dbReference>
<sequence>VLSTERLHDENVPARALVLHALQQLKVSSDRETIEIAVRNIICGTHGRDLTELKALIDSKGCYQSLHKLVYHDLKTRSIRHEISRHMITEAHLLRNSSHSLLSARDRRSSSGLDGGPSGLRRNYSMPSFQKIKEQYDRMSDANNLNYGDDYLVDQMNIRGATDEYEILAGSAQALSANDTSGPYEFSVNRRIFENCHTKVLSDVDDTLVCSGGMHPAGCDTDYPRKTVYPGVGAFYRELDLGVAHPEPWPSSANDSYNILGNLVFLSARPHVYKDLTENKSYEKFIKYYQDGVLHCVPTLLPGSMTKGADFLLRERLEPLAENKYTNFKEYASLYPEYDFVFIGDNGQADVRAAAKMMEVPFANLKMAYIHKVQDGETYGLPPKGDKRLDKFYFFTNYVQAGTHAYEHQLISFEGIKRLVQQANDEFDAIEPSLAKEHRQALREDIDEATKECLRDIHEKDPLFRLERHRAEGSQKGENEDDKADGKADPNKDGVESRENPDGQREDAVSPAPSEPPSALAGDKACGGASATAEAPEVAVISGISRALRRGGTLALHETALSLPPLVLGHGALVKEISKAVETLSTSKTDWHLRQSCLEKLARVVLGWSEREPAAEDLARFDRDLAGPLVVQIRDDRSAIVRQTSMLCIVLGASRYASHLSAHLLPAMIEPLLKQCTVTVAVVAESATQALYGLCGCGCRKVLEALMKQYKHVHPVARRRVMEVMSTEVCGSCDQWAKCGQGLQQLTGEAIRAALHDNSPPVRQAARLALCRLCCLGCSPGLTQALWQTMDAAQRKTAEDLLAAGPSVLFAEDPDEECQNFNRSITEVSRSPRPRKAGGSPQTNSPVFSASPRRGPRKATSGRDQSDTSSLKSVTRRSPPQSSRRLLSTRTSHTPERIVPASPSRTASASRSPTLRPSLPRSPVSTTVSPEDIIASHLTSLEADPRDSLVLASLADFLKGRKCSAEDVLLVFNRFLGVLEVAVARNPTGGQPVIKFLTEILSGHEDAQSALLGILSRRQTPPDAELLRSFPPTMVSEVIENARHSPGRPAVVRENPIDILLEPHTPDEDPEQMILEAARLVRRRGTDPAIWQSRFARLLMFALDKMNPKVVASKGSPKDTGTAKTAFGLLSAMLEVSPHLFETYLEVVIARLAHFAARLSAEGVLDTTTRDEVRAAMARLCEIPEDPKRSLEALIGWLGDPDQVPVGLRQVLSLIVAELLVGT</sequence>
<name>A0A7J6RZC9_PEROL</name>
<dbReference type="PANTHER" id="PTHR40861:SF1">
    <property type="entry name" value="PHOSPHATIDATE PHOSPHATASE APP1 CATALYTIC DOMAIN-CONTAINING PROTEIN"/>
    <property type="match status" value="1"/>
</dbReference>